<dbReference type="Ensembl" id="ENSTGUT00000032581.1">
    <property type="protein sequence ID" value="ENSTGUP00000033209.1"/>
    <property type="gene ID" value="ENSTGUG00000023615.1"/>
</dbReference>
<keyword evidence="2 4" id="KW-0863">Zinc-finger</keyword>
<organism evidence="7 8">
    <name type="scientific">Taeniopygia guttata</name>
    <name type="common">Zebra finch</name>
    <name type="synonym">Poephila guttata</name>
    <dbReference type="NCBI Taxonomy" id="59729"/>
    <lineage>
        <taxon>Eukaryota</taxon>
        <taxon>Metazoa</taxon>
        <taxon>Chordata</taxon>
        <taxon>Craniata</taxon>
        <taxon>Vertebrata</taxon>
        <taxon>Euteleostomi</taxon>
        <taxon>Archelosauria</taxon>
        <taxon>Archosauria</taxon>
        <taxon>Dinosauria</taxon>
        <taxon>Saurischia</taxon>
        <taxon>Theropoda</taxon>
        <taxon>Coelurosauria</taxon>
        <taxon>Aves</taxon>
        <taxon>Neognathae</taxon>
        <taxon>Neoaves</taxon>
        <taxon>Telluraves</taxon>
        <taxon>Australaves</taxon>
        <taxon>Passeriformes</taxon>
        <taxon>Passeroidea</taxon>
        <taxon>Estrildidae</taxon>
        <taxon>Estrildinae</taxon>
        <taxon>Taeniopygia</taxon>
    </lineage>
</organism>
<proteinExistence type="predicted"/>
<accession>A0A674HG85</accession>
<dbReference type="SUPFAM" id="SSF57850">
    <property type="entry name" value="RING/U-box"/>
    <property type="match status" value="1"/>
</dbReference>
<dbReference type="GeneTree" id="ENSGT00960000193210"/>
<keyword evidence="8" id="KW-1185">Reference proteome</keyword>
<feature type="domain" description="RING-type" evidence="6">
    <location>
        <begin position="25"/>
        <end position="67"/>
    </location>
</feature>
<reference evidence="7 8" key="1">
    <citation type="journal article" date="2010" name="Nature">
        <title>The genome of a songbird.</title>
        <authorList>
            <person name="Warren W.C."/>
            <person name="Clayton D.F."/>
            <person name="Ellegren H."/>
            <person name="Arnold A.P."/>
            <person name="Hillier L.W."/>
            <person name="Kunstner A."/>
            <person name="Searle S."/>
            <person name="White S."/>
            <person name="Vilella A.J."/>
            <person name="Fairley S."/>
            <person name="Heger A."/>
            <person name="Kong L."/>
            <person name="Ponting C.P."/>
            <person name="Jarvis E.D."/>
            <person name="Mello C.V."/>
            <person name="Minx P."/>
            <person name="Lovell P."/>
            <person name="Velho T.A."/>
            <person name="Ferris M."/>
            <person name="Balakrishnan C.N."/>
            <person name="Sinha S."/>
            <person name="Blatti C."/>
            <person name="London S.E."/>
            <person name="Li Y."/>
            <person name="Lin Y.C."/>
            <person name="George J."/>
            <person name="Sweedler J."/>
            <person name="Southey B."/>
            <person name="Gunaratne P."/>
            <person name="Watson M."/>
            <person name="Nam K."/>
            <person name="Backstrom N."/>
            <person name="Smeds L."/>
            <person name="Nabholz B."/>
            <person name="Itoh Y."/>
            <person name="Whitney O."/>
            <person name="Pfenning A.R."/>
            <person name="Howard J."/>
            <person name="Volker M."/>
            <person name="Skinner B.M."/>
            <person name="Griffin D.K."/>
            <person name="Ye L."/>
            <person name="McLaren W.M."/>
            <person name="Flicek P."/>
            <person name="Quesada V."/>
            <person name="Velasco G."/>
            <person name="Lopez-Otin C."/>
            <person name="Puente X.S."/>
            <person name="Olender T."/>
            <person name="Lancet D."/>
            <person name="Smit A.F."/>
            <person name="Hubley R."/>
            <person name="Konkel M.K."/>
            <person name="Walker J.A."/>
            <person name="Batzer M.A."/>
            <person name="Gu W."/>
            <person name="Pollock D.D."/>
            <person name="Chen L."/>
            <person name="Cheng Z."/>
            <person name="Eichler E.E."/>
            <person name="Stapley J."/>
            <person name="Slate J."/>
            <person name="Ekblom R."/>
            <person name="Birkhead T."/>
            <person name="Burke T."/>
            <person name="Burt D."/>
            <person name="Scharff C."/>
            <person name="Adam I."/>
            <person name="Richard H."/>
            <person name="Sultan M."/>
            <person name="Soldatov A."/>
            <person name="Lehrach H."/>
            <person name="Edwards S.V."/>
            <person name="Yang S.P."/>
            <person name="Li X."/>
            <person name="Graves T."/>
            <person name="Fulton L."/>
            <person name="Nelson J."/>
            <person name="Chinwalla A."/>
            <person name="Hou S."/>
            <person name="Mardis E.R."/>
            <person name="Wilson R.K."/>
        </authorList>
    </citation>
    <scope>NUCLEOTIDE SEQUENCE [LARGE SCALE GENOMIC DNA]</scope>
</reference>
<evidence type="ECO:0000259" key="6">
    <source>
        <dbReference type="PROSITE" id="PS50089"/>
    </source>
</evidence>
<dbReference type="Proteomes" id="UP000007754">
    <property type="component" value="Chromosome 9"/>
</dbReference>
<dbReference type="InParanoid" id="A0A674HG85"/>
<dbReference type="InterPro" id="IPR013083">
    <property type="entry name" value="Znf_RING/FYVE/PHD"/>
</dbReference>
<evidence type="ECO:0000256" key="1">
    <source>
        <dbReference type="ARBA" id="ARBA00022723"/>
    </source>
</evidence>
<protein>
    <recommendedName>
        <fullName evidence="6">RING-type domain-containing protein</fullName>
    </recommendedName>
</protein>
<reference evidence="7" key="3">
    <citation type="submission" date="2025-09" db="UniProtKB">
        <authorList>
            <consortium name="Ensembl"/>
        </authorList>
    </citation>
    <scope>IDENTIFICATION</scope>
</reference>
<keyword evidence="3" id="KW-0862">Zinc</keyword>
<name>A0A674HG85_TAEGU</name>
<feature type="region of interest" description="Disordered" evidence="5">
    <location>
        <begin position="102"/>
        <end position="148"/>
    </location>
</feature>
<dbReference type="PROSITE" id="PS50089">
    <property type="entry name" value="ZF_RING_2"/>
    <property type="match status" value="1"/>
</dbReference>
<dbReference type="AlphaFoldDB" id="A0A674HG85"/>
<evidence type="ECO:0000256" key="3">
    <source>
        <dbReference type="ARBA" id="ARBA00022833"/>
    </source>
</evidence>
<dbReference type="InterPro" id="IPR017907">
    <property type="entry name" value="Znf_RING_CS"/>
</dbReference>
<evidence type="ECO:0000313" key="7">
    <source>
        <dbReference type="Ensembl" id="ENSTGUP00000033209.1"/>
    </source>
</evidence>
<sequence length="148" mass="15917">VAAKPSSAASSSKSTSAAPGAVRVCHICVDFLRSPAAAVEPCGHVFCHACIQPQAGPDAAATCPICQGPIGAIRLLPGLDNRAGLAPRRPRRLHPFVLRWRQRQQREAQEDAAPGEKKTHKIRNENLPKHFSSLHPTPPNHSETHLDP</sequence>
<evidence type="ECO:0000256" key="4">
    <source>
        <dbReference type="PROSITE-ProRule" id="PRU00175"/>
    </source>
</evidence>
<evidence type="ECO:0000256" key="5">
    <source>
        <dbReference type="SAM" id="MobiDB-lite"/>
    </source>
</evidence>
<dbReference type="PROSITE" id="PS00518">
    <property type="entry name" value="ZF_RING_1"/>
    <property type="match status" value="1"/>
</dbReference>
<dbReference type="InterPro" id="IPR001841">
    <property type="entry name" value="Znf_RING"/>
</dbReference>
<dbReference type="Pfam" id="PF13923">
    <property type="entry name" value="zf-C3HC4_2"/>
    <property type="match status" value="1"/>
</dbReference>
<evidence type="ECO:0000256" key="2">
    <source>
        <dbReference type="ARBA" id="ARBA00022771"/>
    </source>
</evidence>
<dbReference type="Gene3D" id="3.30.40.10">
    <property type="entry name" value="Zinc/RING finger domain, C3HC4 (zinc finger)"/>
    <property type="match status" value="1"/>
</dbReference>
<reference evidence="7" key="2">
    <citation type="submission" date="2025-08" db="UniProtKB">
        <authorList>
            <consortium name="Ensembl"/>
        </authorList>
    </citation>
    <scope>IDENTIFICATION</scope>
</reference>
<keyword evidence="1" id="KW-0479">Metal-binding</keyword>
<evidence type="ECO:0000313" key="8">
    <source>
        <dbReference type="Proteomes" id="UP000007754"/>
    </source>
</evidence>
<dbReference type="GO" id="GO:0008270">
    <property type="term" value="F:zinc ion binding"/>
    <property type="evidence" value="ECO:0007669"/>
    <property type="project" value="UniProtKB-KW"/>
</dbReference>
<feature type="compositionally biased region" description="Basic and acidic residues" evidence="5">
    <location>
        <begin position="104"/>
        <end position="128"/>
    </location>
</feature>
<dbReference type="SMART" id="SM00184">
    <property type="entry name" value="RING"/>
    <property type="match status" value="1"/>
</dbReference>